<dbReference type="STRING" id="913774.A0A0C3CW18"/>
<dbReference type="PANTHER" id="PTHR10039:SF5">
    <property type="entry name" value="NACHT DOMAIN-CONTAINING PROTEIN"/>
    <property type="match status" value="1"/>
</dbReference>
<dbReference type="OrthoDB" id="443402at2759"/>
<dbReference type="InParanoid" id="A0A0C3CW18"/>
<sequence>MTQLELSITQIRQTMKDMTTMKVDCIRDQALTQLKNLLHVGQDALNEFAQDRILRGIKAGFEDMSYRYQDIDSPFQDTFEWVFDRNGESVEATKFTQWLSSGDGIFHICGKIGSGKSTLMKKLCRYKKTRTELTKWMRGRKLIIADFFFYALGSDPRQKSLMGLYRTLLHQILTASPDLMQNLLPDQWTKALSHPNLHTALEILDDDIKQAFKRLSTQHEDSSFDGCCFSFFIDGLDEYEATTSVDRREMVEALMDLANSTSGSFKICVSSRIENPFMDMFSEDTRFYLHELTKSDMKKYVQGSLQSVGTQLERRQLALSITEKAEGVFLWVVLVVKKIRKLSDD</sequence>
<evidence type="ECO:0000259" key="2">
    <source>
        <dbReference type="Pfam" id="PF24883"/>
    </source>
</evidence>
<dbReference type="InterPro" id="IPR056884">
    <property type="entry name" value="NPHP3-like_N"/>
</dbReference>
<dbReference type="Proteomes" id="UP000054321">
    <property type="component" value="Unassembled WGS sequence"/>
</dbReference>
<keyword evidence="4" id="KW-1185">Reference proteome</keyword>
<protein>
    <recommendedName>
        <fullName evidence="2">Nephrocystin 3-like N-terminal domain-containing protein</fullName>
    </recommendedName>
</protein>
<dbReference type="SUPFAM" id="SSF52540">
    <property type="entry name" value="P-loop containing nucleoside triphosphate hydrolases"/>
    <property type="match status" value="1"/>
</dbReference>
<accession>A0A0C3CW18</accession>
<reference evidence="3 4" key="1">
    <citation type="submission" date="2014-04" db="EMBL/GenBank/DDBJ databases">
        <authorList>
            <consortium name="DOE Joint Genome Institute"/>
            <person name="Kuo A."/>
            <person name="Martino E."/>
            <person name="Perotto S."/>
            <person name="Kohler A."/>
            <person name="Nagy L.G."/>
            <person name="Floudas D."/>
            <person name="Copeland A."/>
            <person name="Barry K.W."/>
            <person name="Cichocki N."/>
            <person name="Veneault-Fourrey C."/>
            <person name="LaButti K."/>
            <person name="Lindquist E.A."/>
            <person name="Lipzen A."/>
            <person name="Lundell T."/>
            <person name="Morin E."/>
            <person name="Murat C."/>
            <person name="Sun H."/>
            <person name="Tunlid A."/>
            <person name="Henrissat B."/>
            <person name="Grigoriev I.V."/>
            <person name="Hibbett D.S."/>
            <person name="Martin F."/>
            <person name="Nordberg H.P."/>
            <person name="Cantor M.N."/>
            <person name="Hua S.X."/>
        </authorList>
    </citation>
    <scope>NUCLEOTIDE SEQUENCE [LARGE SCALE GENOMIC DNA]</scope>
    <source>
        <strain evidence="3 4">Zn</strain>
    </source>
</reference>
<reference evidence="4" key="2">
    <citation type="submission" date="2015-01" db="EMBL/GenBank/DDBJ databases">
        <title>Evolutionary Origins and Diversification of the Mycorrhizal Mutualists.</title>
        <authorList>
            <consortium name="DOE Joint Genome Institute"/>
            <consortium name="Mycorrhizal Genomics Consortium"/>
            <person name="Kohler A."/>
            <person name="Kuo A."/>
            <person name="Nagy L.G."/>
            <person name="Floudas D."/>
            <person name="Copeland A."/>
            <person name="Barry K.W."/>
            <person name="Cichocki N."/>
            <person name="Veneault-Fourrey C."/>
            <person name="LaButti K."/>
            <person name="Lindquist E.A."/>
            <person name="Lipzen A."/>
            <person name="Lundell T."/>
            <person name="Morin E."/>
            <person name="Murat C."/>
            <person name="Riley R."/>
            <person name="Ohm R."/>
            <person name="Sun H."/>
            <person name="Tunlid A."/>
            <person name="Henrissat B."/>
            <person name="Grigoriev I.V."/>
            <person name="Hibbett D.S."/>
            <person name="Martin F."/>
        </authorList>
    </citation>
    <scope>NUCLEOTIDE SEQUENCE [LARGE SCALE GENOMIC DNA]</scope>
    <source>
        <strain evidence="4">Zn</strain>
    </source>
</reference>
<dbReference type="HOGENOM" id="CLU_002341_7_2_1"/>
<organism evidence="3 4">
    <name type="scientific">Oidiodendron maius (strain Zn)</name>
    <dbReference type="NCBI Taxonomy" id="913774"/>
    <lineage>
        <taxon>Eukaryota</taxon>
        <taxon>Fungi</taxon>
        <taxon>Dikarya</taxon>
        <taxon>Ascomycota</taxon>
        <taxon>Pezizomycotina</taxon>
        <taxon>Leotiomycetes</taxon>
        <taxon>Leotiomycetes incertae sedis</taxon>
        <taxon>Myxotrichaceae</taxon>
        <taxon>Oidiodendron</taxon>
    </lineage>
</organism>
<dbReference type="AlphaFoldDB" id="A0A0C3CW18"/>
<evidence type="ECO:0000313" key="3">
    <source>
        <dbReference type="EMBL" id="KIN03169.1"/>
    </source>
</evidence>
<feature type="domain" description="Nephrocystin 3-like N-terminal" evidence="2">
    <location>
        <begin position="91"/>
        <end position="272"/>
    </location>
</feature>
<dbReference type="PANTHER" id="PTHR10039">
    <property type="entry name" value="AMELOGENIN"/>
    <property type="match status" value="1"/>
</dbReference>
<gene>
    <name evidence="3" type="ORF">OIDMADRAFT_195780</name>
</gene>
<keyword evidence="1" id="KW-0677">Repeat</keyword>
<evidence type="ECO:0000313" key="4">
    <source>
        <dbReference type="Proteomes" id="UP000054321"/>
    </source>
</evidence>
<dbReference type="Gene3D" id="3.40.50.300">
    <property type="entry name" value="P-loop containing nucleotide triphosphate hydrolases"/>
    <property type="match status" value="1"/>
</dbReference>
<dbReference type="Pfam" id="PF24883">
    <property type="entry name" value="NPHP3_N"/>
    <property type="match status" value="1"/>
</dbReference>
<dbReference type="InterPro" id="IPR027417">
    <property type="entry name" value="P-loop_NTPase"/>
</dbReference>
<proteinExistence type="predicted"/>
<evidence type="ECO:0000256" key="1">
    <source>
        <dbReference type="ARBA" id="ARBA00022737"/>
    </source>
</evidence>
<dbReference type="EMBL" id="KN832874">
    <property type="protein sequence ID" value="KIN03169.1"/>
    <property type="molecule type" value="Genomic_DNA"/>
</dbReference>
<feature type="non-terminal residue" evidence="3">
    <location>
        <position position="345"/>
    </location>
</feature>
<name>A0A0C3CW18_OIDMZ</name>